<evidence type="ECO:0000313" key="6">
    <source>
        <dbReference type="Proteomes" id="UP000186851"/>
    </source>
</evidence>
<gene>
    <name evidence="5" type="ORF">OdinLCB4_006510</name>
</gene>
<dbReference type="InterPro" id="IPR027417">
    <property type="entry name" value="P-loop_NTPase"/>
</dbReference>
<proteinExistence type="inferred from homology"/>
<sequence length="252" mass="27841">MTPLGVFLLGPGGVGKTSLMKALIDLTVENNIRCAAVNLDPGCTSLPFQVVFDARDIVTVDGLMREENVGPNYAMIAAFTRIVEERAKIFKAIVDFKPEIVYFDTPGQMEVFLFNKETPVFLSEISSYVKPIGVFIMDNMMVKDAGKLVVTELLSLSFQLHLEIRMVTVINKVDLGIPPDINRMVEDTEYLANKVEAEKTGLEKDLILGLIPRLREIRGSTRVIYTSTSSGSGILDLFNIIHEAFCACGDLT</sequence>
<accession>A0AAF0D1S1</accession>
<name>A0AAF0D1S1_ODILC</name>
<dbReference type="AlphaFoldDB" id="A0AAF0D1S1"/>
<dbReference type="EMBL" id="CP091871">
    <property type="protein sequence ID" value="WEU40117.1"/>
    <property type="molecule type" value="Genomic_DNA"/>
</dbReference>
<reference evidence="5" key="1">
    <citation type="journal article" date="2017" name="Nature">
        <title>Asgard archaea illuminate the origin of eukaryotic cellular complexity.</title>
        <authorList>
            <person name="Zaremba-Niedzwiedzka K."/>
            <person name="Caceres E.F."/>
            <person name="Saw J.H."/>
            <person name="Backstrom D."/>
            <person name="Juzokaite L."/>
            <person name="Vancaester E."/>
            <person name="Seitz K.W."/>
            <person name="Anantharaman K."/>
            <person name="Starnawski P."/>
            <person name="Kjeldsen K.U."/>
            <person name="Scott M.B."/>
            <person name="Nunoura T."/>
            <person name="Banfield J.F."/>
            <person name="Schramm A."/>
            <person name="Baker B.J."/>
            <person name="Spang A."/>
            <person name="Ettema T.J.G."/>
        </authorList>
    </citation>
    <scope>NUCLEOTIDE SEQUENCE</scope>
    <source>
        <strain evidence="5">LCB_4</strain>
    </source>
</reference>
<dbReference type="Proteomes" id="UP000186851">
    <property type="component" value="Chromosome"/>
</dbReference>
<protein>
    <submittedName>
        <fullName evidence="5">ATP/GTP-binding protein</fullName>
    </submittedName>
</protein>
<dbReference type="PANTHER" id="PTHR21231:SF8">
    <property type="entry name" value="GPN-LOOP GTPASE 1"/>
    <property type="match status" value="1"/>
</dbReference>
<dbReference type="GO" id="GO:0005525">
    <property type="term" value="F:GTP binding"/>
    <property type="evidence" value="ECO:0007669"/>
    <property type="project" value="UniProtKB-KW"/>
</dbReference>
<keyword evidence="2" id="KW-0547">Nucleotide-binding</keyword>
<evidence type="ECO:0000256" key="4">
    <source>
        <dbReference type="ARBA" id="ARBA00023134"/>
    </source>
</evidence>
<comment type="similarity">
    <text evidence="1">Belongs to the GPN-loop GTPase family.</text>
</comment>
<dbReference type="KEGG" id="oyw:OdinLCB4_006510"/>
<dbReference type="PANTHER" id="PTHR21231">
    <property type="entry name" value="XPA-BINDING PROTEIN 1-RELATED"/>
    <property type="match status" value="1"/>
</dbReference>
<evidence type="ECO:0000313" key="5">
    <source>
        <dbReference type="EMBL" id="WEU40117.1"/>
    </source>
</evidence>
<evidence type="ECO:0000256" key="3">
    <source>
        <dbReference type="ARBA" id="ARBA00022801"/>
    </source>
</evidence>
<dbReference type="Gene3D" id="3.40.50.300">
    <property type="entry name" value="P-loop containing nucleotide triphosphate hydrolases"/>
    <property type="match status" value="1"/>
</dbReference>
<keyword evidence="4" id="KW-0342">GTP-binding</keyword>
<dbReference type="GO" id="GO:0003924">
    <property type="term" value="F:GTPase activity"/>
    <property type="evidence" value="ECO:0007669"/>
    <property type="project" value="TreeGrafter"/>
</dbReference>
<dbReference type="Pfam" id="PF03029">
    <property type="entry name" value="ATP_bind_1"/>
    <property type="match status" value="1"/>
</dbReference>
<dbReference type="SUPFAM" id="SSF52540">
    <property type="entry name" value="P-loop containing nucleoside triphosphate hydrolases"/>
    <property type="match status" value="1"/>
</dbReference>
<dbReference type="InterPro" id="IPR004130">
    <property type="entry name" value="Gpn"/>
</dbReference>
<organism evidence="5 6">
    <name type="scientific">Odinarchaeota yellowstonii (strain LCB_4)</name>
    <dbReference type="NCBI Taxonomy" id="1841599"/>
    <lineage>
        <taxon>Archaea</taxon>
        <taxon>Promethearchaeati</taxon>
        <taxon>Candidatus Odinarchaeota</taxon>
        <taxon>Candidatus Odinarchaeia</taxon>
        <taxon>Candidatus Odinarchaeales</taxon>
        <taxon>Candidatus Odinarchaeaceae</taxon>
        <taxon>Candidatus Odinarchaeum</taxon>
    </lineage>
</organism>
<evidence type="ECO:0000256" key="2">
    <source>
        <dbReference type="ARBA" id="ARBA00022741"/>
    </source>
</evidence>
<reference evidence="5" key="2">
    <citation type="journal article" date="2022" name="Nat. Microbiol.">
        <title>A closed Candidatus Odinarchaeum chromosome exposes Asgard archaeal viruses.</title>
        <authorList>
            <person name="Tamarit D."/>
            <person name="Caceres E.F."/>
            <person name="Krupovic M."/>
            <person name="Nijland R."/>
            <person name="Eme L."/>
            <person name="Robinson N.P."/>
            <person name="Ettema T.J.G."/>
        </authorList>
    </citation>
    <scope>NUCLEOTIDE SEQUENCE</scope>
    <source>
        <strain evidence="5">LCB_4</strain>
    </source>
</reference>
<keyword evidence="3" id="KW-0378">Hydrolase</keyword>
<evidence type="ECO:0000256" key="1">
    <source>
        <dbReference type="ARBA" id="ARBA00005290"/>
    </source>
</evidence>